<evidence type="ECO:0000313" key="2">
    <source>
        <dbReference type="EMBL" id="UWD34325.1"/>
    </source>
</evidence>
<dbReference type="EMBL" id="CP103423">
    <property type="protein sequence ID" value="UWD34325.1"/>
    <property type="molecule type" value="Genomic_DNA"/>
</dbReference>
<keyword evidence="3" id="KW-1185">Reference proteome</keyword>
<feature type="signal peptide" evidence="1">
    <location>
        <begin position="1"/>
        <end position="25"/>
    </location>
</feature>
<accession>A0ABY5TUK3</accession>
<evidence type="ECO:0000256" key="1">
    <source>
        <dbReference type="SAM" id="SignalP"/>
    </source>
</evidence>
<keyword evidence="1" id="KW-0732">Signal</keyword>
<name>A0ABY5TUK3_9BACT</name>
<dbReference type="RefSeq" id="WP_027123177.1">
    <property type="nucleotide sequence ID" value="NZ_CP103423.1"/>
</dbReference>
<dbReference type="InterPro" id="IPR054783">
    <property type="entry name" value="P60-like"/>
</dbReference>
<gene>
    <name evidence="2" type="ORF">NX772_00645</name>
</gene>
<dbReference type="NCBIfam" id="NF045835">
    <property type="entry name" value="P60_lipo"/>
    <property type="match status" value="1"/>
</dbReference>
<feature type="chain" id="PRO_5046800737" description="P60-like lipoprotein" evidence="1">
    <location>
        <begin position="26"/>
        <end position="543"/>
    </location>
</feature>
<evidence type="ECO:0008006" key="4">
    <source>
        <dbReference type="Google" id="ProtNLM"/>
    </source>
</evidence>
<dbReference type="PROSITE" id="PS51257">
    <property type="entry name" value="PROKAR_LIPOPROTEIN"/>
    <property type="match status" value="1"/>
</dbReference>
<evidence type="ECO:0000313" key="3">
    <source>
        <dbReference type="Proteomes" id="UP001058364"/>
    </source>
</evidence>
<protein>
    <recommendedName>
        <fullName evidence="4">P60-like lipoprotein</fullName>
    </recommendedName>
</protein>
<sequence>MAKKKKISSLLIGTPAILLTSYAITSCSSINVENSEKIKQDELLKSEKTKKFLETKFLESILTSKLFTAYTDLGKAFEDESGFYYKETKKAFDFYQKQELKKDKSFTVKMVNDLNSKNLLSSKELEELQKEIGPNKLFTDKGFKILFSLNYSEIKNDILKMILVKNFLLNSSEQDIINSEIYKNYSSEKNTNYAQRNAFQNTNPKTKDFFLKTLLLEKQVAQVWKFESSDANDINSYNLLELKDENSFNSLIDERFKNAKTTNKIESFELLNANDDINLENLLSYEGILYNQGSNAKGSFNYDIYQLKREYSIKSGFVDENTRIIYSKNDLKSADNWKGKKELSIKLKDSFDKNKNKFQLTADDLEFENQASHSEVTYSVASILPFESESLQKRAYVIAKMVLTSEKDSKSPSSRFYIVEINWDGNENTYSPKIASEGREIQNFPSFVKVINNDFTKISATYLTKIVPIYDEIVDTTKDNVVSYKRYFSLNNTPWNSDSQKEILAFSLYLADKKSLYNEVEKFYNQAGYKIEYKDDLLITEKK</sequence>
<organism evidence="2 3">
    <name type="scientific">Mesomycoplasma molare</name>
    <dbReference type="NCBI Taxonomy" id="171288"/>
    <lineage>
        <taxon>Bacteria</taxon>
        <taxon>Bacillati</taxon>
        <taxon>Mycoplasmatota</taxon>
        <taxon>Mycoplasmoidales</taxon>
        <taxon>Metamycoplasmataceae</taxon>
        <taxon>Mesomycoplasma</taxon>
    </lineage>
</organism>
<proteinExistence type="predicted"/>
<reference evidence="2" key="1">
    <citation type="submission" date="2022-08" db="EMBL/GenBank/DDBJ databases">
        <title>Complete genome sequence of Mycoplasma molare type strain H 542.</title>
        <authorList>
            <person name="Spergser J."/>
        </authorList>
    </citation>
    <scope>NUCLEOTIDE SEQUENCE</scope>
    <source>
        <strain evidence="2">H 542</strain>
    </source>
</reference>
<dbReference type="Proteomes" id="UP001058364">
    <property type="component" value="Chromosome"/>
</dbReference>